<organism evidence="1 2">
    <name type="scientific">Pseudomonas fluorescens</name>
    <dbReference type="NCBI Taxonomy" id="294"/>
    <lineage>
        <taxon>Bacteria</taxon>
        <taxon>Pseudomonadati</taxon>
        <taxon>Pseudomonadota</taxon>
        <taxon>Gammaproteobacteria</taxon>
        <taxon>Pseudomonadales</taxon>
        <taxon>Pseudomonadaceae</taxon>
        <taxon>Pseudomonas</taxon>
    </lineage>
</organism>
<gene>
    <name evidence="1" type="ORF">PS833_05959</name>
</gene>
<name>A0A5E7FR48_PSEFL</name>
<proteinExistence type="predicted"/>
<dbReference type="RefSeq" id="WP_150801031.1">
    <property type="nucleotide sequence ID" value="NZ_CABVHU010000023.1"/>
</dbReference>
<evidence type="ECO:0000313" key="1">
    <source>
        <dbReference type="EMBL" id="VVO42128.1"/>
    </source>
</evidence>
<protein>
    <submittedName>
        <fullName evidence="1">Uncharacterized protein</fullName>
    </submittedName>
</protein>
<dbReference type="AlphaFoldDB" id="A0A5E7FR48"/>
<accession>A0A5E7FR48</accession>
<reference evidence="1 2" key="1">
    <citation type="submission" date="2019-09" db="EMBL/GenBank/DDBJ databases">
        <authorList>
            <person name="Chandra G."/>
            <person name="Truman W A."/>
        </authorList>
    </citation>
    <scope>NUCLEOTIDE SEQUENCE [LARGE SCALE GENOMIC DNA]</scope>
    <source>
        <strain evidence="1">PS833</strain>
    </source>
</reference>
<evidence type="ECO:0000313" key="2">
    <source>
        <dbReference type="Proteomes" id="UP000409037"/>
    </source>
</evidence>
<dbReference type="Proteomes" id="UP000409037">
    <property type="component" value="Unassembled WGS sequence"/>
</dbReference>
<dbReference type="OrthoDB" id="7324255at2"/>
<dbReference type="CDD" id="cd20746">
    <property type="entry name" value="FIX_Ntox15_NUC_DUF4112_RhsA-like"/>
    <property type="match status" value="1"/>
</dbReference>
<dbReference type="EMBL" id="CABVHU010000023">
    <property type="protein sequence ID" value="VVO42128.1"/>
    <property type="molecule type" value="Genomic_DNA"/>
</dbReference>
<sequence length="485" mass="54999">MNSELQNALAFYEPAPQDAYSGVEGKWLWLWEVLQGDFHENPTTAQTVTGTLIFMIPLVDQIGDVRDLIANCQKINKDSSDAWGWVSLILTLIGLFPTVGSLLKGCLKIIVFSVRKYLFKALKPAPRIDGAVLDQAMLLLNRYLDYPAVRKVLASMKVYNPCHYLAGKLTELNRSLSVQGLLARLDELMQVTRQLFDSVMSFGPNALGARIERLWTIIVDVRNKADEGLAKALRPAQDYLDQIINRLRVEGDNAYRARPGNNSHVLGQREVAELELIKQKKVDWVDEVESLRYPALQQFPPDAFKDIAKGWPDISDTSKNKALVGRFETFDISMQASTVSPGERLFRVVDPSSGDNSIFWLREAEFDALKSKSQWRSELAVWKQWNENGEFVVYTVPPGQPLKVWEGRAGTQEFPREPKYKLQGGRQQIALNPDDLTPKYISPRQKTNWGYDDGTGDTNLDPFKPYLGLPELTHKWFVPNVKKEL</sequence>
<dbReference type="InterPro" id="IPR049802">
    <property type="entry name" value="RhsC-like_FIX"/>
</dbReference>